<feature type="region of interest" description="Disordered" evidence="1">
    <location>
        <begin position="18"/>
        <end position="43"/>
    </location>
</feature>
<proteinExistence type="predicted"/>
<name>A0A7G6WYZ6_9ACTN</name>
<dbReference type="AlphaFoldDB" id="A0A7G6WYZ6"/>
<evidence type="ECO:0000313" key="2">
    <source>
        <dbReference type="EMBL" id="QNE19211.1"/>
    </source>
</evidence>
<organism evidence="2 3">
    <name type="scientific">Kribbella qitaiheensis</name>
    <dbReference type="NCBI Taxonomy" id="1544730"/>
    <lineage>
        <taxon>Bacteria</taxon>
        <taxon>Bacillati</taxon>
        <taxon>Actinomycetota</taxon>
        <taxon>Actinomycetes</taxon>
        <taxon>Propionibacteriales</taxon>
        <taxon>Kribbellaceae</taxon>
        <taxon>Kribbella</taxon>
    </lineage>
</organism>
<reference evidence="3" key="1">
    <citation type="submission" date="2019-09" db="EMBL/GenBank/DDBJ databases">
        <title>Antimicrobial potential of Antarctic Bacteria.</title>
        <authorList>
            <person name="Benaud N."/>
            <person name="Edwards R.J."/>
            <person name="Ferrari B.C."/>
        </authorList>
    </citation>
    <scope>NUCLEOTIDE SEQUENCE [LARGE SCALE GENOMIC DNA]</scope>
    <source>
        <strain evidence="3">SPB151</strain>
    </source>
</reference>
<evidence type="ECO:0000313" key="3">
    <source>
        <dbReference type="Proteomes" id="UP000515563"/>
    </source>
</evidence>
<keyword evidence="3" id="KW-1185">Reference proteome</keyword>
<keyword evidence="2" id="KW-0808">Transferase</keyword>
<accession>A0A7G6WYZ6</accession>
<dbReference type="EMBL" id="CP043661">
    <property type="protein sequence ID" value="QNE19211.1"/>
    <property type="molecule type" value="Genomic_DNA"/>
</dbReference>
<protein>
    <submittedName>
        <fullName evidence="2">Nucleotidyl transferase AbiEii/AbiGii toxin family protein</fullName>
    </submittedName>
</protein>
<dbReference type="KEGG" id="kqi:F1D05_16435"/>
<dbReference type="Proteomes" id="UP000515563">
    <property type="component" value="Chromosome"/>
</dbReference>
<gene>
    <name evidence="2" type="ORF">F1D05_16435</name>
</gene>
<dbReference type="Pfam" id="PF08843">
    <property type="entry name" value="AbiEii"/>
    <property type="match status" value="1"/>
</dbReference>
<evidence type="ECO:0000256" key="1">
    <source>
        <dbReference type="SAM" id="MobiDB-lite"/>
    </source>
</evidence>
<reference evidence="2 3" key="2">
    <citation type="journal article" date="2020" name="Microbiol. Resour. Announc.">
        <title>Antarctic desert soil bacteria exhibit high novel natural product potential, evaluated through long-read genome sequencing and comparative genomics.</title>
        <authorList>
            <person name="Benaud N."/>
            <person name="Edwards R.J."/>
            <person name="Amos T.G."/>
            <person name="D'Agostino P.M."/>
            <person name="Gutierrez-Chavez C."/>
            <person name="Montgomery K."/>
            <person name="Nicetic I."/>
            <person name="Ferrari B.C."/>
        </authorList>
    </citation>
    <scope>NUCLEOTIDE SEQUENCE [LARGE SCALE GENOMIC DNA]</scope>
    <source>
        <strain evidence="2 3">SPB151</strain>
    </source>
</reference>
<sequence>MPGSAFSLGRCGQIRAQGRDSAGRLRPATPDPRRRPPGHCLSNDPDLVLDRIQEVARGALDDGLVFEVDDAVADTIRDQDQYCGTRVSMACQLAKARIAFHVDVSVGAPISPSAGMLRLPRLLGGQIDLLAYPLSMVFAKKVVTAMERRLANTRRRDFADIYLLSRHQAIDGNELQDSLQVVADHRGVSLAPLAVTLGGIVAFGETRWRAWARKQKLDDRLPDFGTVIAAVSAFADPAITGRVKAMVWNHLALEWQES</sequence>
<dbReference type="GO" id="GO:0016740">
    <property type="term" value="F:transferase activity"/>
    <property type="evidence" value="ECO:0007669"/>
    <property type="project" value="UniProtKB-KW"/>
</dbReference>
<dbReference type="InterPro" id="IPR014942">
    <property type="entry name" value="AbiEii"/>
</dbReference>